<comment type="similarity">
    <text evidence="2 7">Belongs to the AB hydrolase superfamily. Lipase family.</text>
</comment>
<evidence type="ECO:0000256" key="7">
    <source>
        <dbReference type="RuleBase" id="RU004262"/>
    </source>
</evidence>
<gene>
    <name evidence="10" type="primary">PNLIP</name>
    <name evidence="10" type="ORF">CDAR_228691</name>
</gene>
<dbReference type="InterPro" id="IPR033906">
    <property type="entry name" value="Lipase_N"/>
</dbReference>
<dbReference type="GO" id="GO:0005615">
    <property type="term" value="C:extracellular space"/>
    <property type="evidence" value="ECO:0007669"/>
    <property type="project" value="TreeGrafter"/>
</dbReference>
<feature type="active site" description="Nucleophile" evidence="5">
    <location>
        <position position="206"/>
    </location>
</feature>
<dbReference type="CDD" id="cd00707">
    <property type="entry name" value="Pancreat_lipase_like"/>
    <property type="match status" value="1"/>
</dbReference>
<evidence type="ECO:0000256" key="2">
    <source>
        <dbReference type="ARBA" id="ARBA00010701"/>
    </source>
</evidence>
<dbReference type="InterPro" id="IPR002331">
    <property type="entry name" value="Lipase_panc"/>
</dbReference>
<keyword evidence="3" id="KW-0964">Secreted</keyword>
<dbReference type="GO" id="GO:0004806">
    <property type="term" value="F:triacylglycerol lipase activity"/>
    <property type="evidence" value="ECO:0007669"/>
    <property type="project" value="InterPro"/>
</dbReference>
<proteinExistence type="inferred from homology"/>
<dbReference type="EMBL" id="BPLQ01001176">
    <property type="protein sequence ID" value="GIX79437.1"/>
    <property type="molecule type" value="Genomic_DNA"/>
</dbReference>
<name>A0AAV4N7G1_9ARAC</name>
<dbReference type="InterPro" id="IPR000734">
    <property type="entry name" value="TAG_lipase"/>
</dbReference>
<feature type="signal peptide" evidence="8">
    <location>
        <begin position="1"/>
        <end position="18"/>
    </location>
</feature>
<evidence type="ECO:0000313" key="11">
    <source>
        <dbReference type="Proteomes" id="UP001054837"/>
    </source>
</evidence>
<reference evidence="10 11" key="1">
    <citation type="submission" date="2021-06" db="EMBL/GenBank/DDBJ databases">
        <title>Caerostris darwini draft genome.</title>
        <authorList>
            <person name="Kono N."/>
            <person name="Arakawa K."/>
        </authorList>
    </citation>
    <scope>NUCLEOTIDE SEQUENCE [LARGE SCALE GENOMIC DNA]</scope>
</reference>
<dbReference type="FunFam" id="3.40.50.1820:FF:000033">
    <property type="entry name" value="Pancreatic triacylglycerol lipase"/>
    <property type="match status" value="1"/>
</dbReference>
<accession>A0AAV4N7G1</accession>
<feature type="binding site" evidence="6">
    <location>
        <position position="248"/>
    </location>
    <ligand>
        <name>Ca(2+)</name>
        <dbReference type="ChEBI" id="CHEBI:29108"/>
    </ligand>
</feature>
<sequence length="436" mass="49453">MNVFVYVCFLVGFRLASSSTLQNHFLNNLTRFDYEILADTETPETHQAIIGAKRCMRELGCFEITKDFFHPLYRPINFLPNDRSTINTKFLLYTKHLPKEPQIIHATDPEEIRNAHIDPAYKTIFIIHGFFDSRYYGKWMEIMKDNLLLHDQYNIFIVDWSGGNGAPYTQATANSRVVGAEVALFIKKLIRLKNVNPMDCQIIGHSLGAHIAGYAGERLTNLGRITSLDAAQPYFQFMPPSVRVDPTDADFVDAIHTDSASDKFLPLGMSQAVGHIDFYPNNGRSQPGCSYSAIHSIFLDGLIDAVRQFVACNHQRAVDFYLYSINYKKILPVAYQCVSWDAFSNGHCSDCGNDGSRCALLGIQADKYKPYINDSRSVKMYLATSNIPPFWTYSYQIQVKLSKPKTNYEDKAGYLTLKLYGSENTIICNCHQKQAI</sequence>
<feature type="chain" id="PRO_5043484071" evidence="8">
    <location>
        <begin position="19"/>
        <end position="436"/>
    </location>
</feature>
<dbReference type="GO" id="GO:0046872">
    <property type="term" value="F:metal ion binding"/>
    <property type="evidence" value="ECO:0007669"/>
    <property type="project" value="UniProtKB-KW"/>
</dbReference>
<dbReference type="PANTHER" id="PTHR11610">
    <property type="entry name" value="LIPASE"/>
    <property type="match status" value="1"/>
</dbReference>
<evidence type="ECO:0000256" key="6">
    <source>
        <dbReference type="PIRSR" id="PIRSR000865-2"/>
    </source>
</evidence>
<feature type="active site" description="Charge relay system" evidence="5">
    <location>
        <position position="314"/>
    </location>
</feature>
<evidence type="ECO:0000313" key="10">
    <source>
        <dbReference type="EMBL" id="GIX79437.1"/>
    </source>
</evidence>
<evidence type="ECO:0000259" key="9">
    <source>
        <dbReference type="Pfam" id="PF00151"/>
    </source>
</evidence>
<dbReference type="Pfam" id="PF00151">
    <property type="entry name" value="Lipase"/>
    <property type="match status" value="1"/>
</dbReference>
<keyword evidence="11" id="KW-1185">Reference proteome</keyword>
<feature type="binding site" evidence="6">
    <location>
        <position position="245"/>
    </location>
    <ligand>
        <name>Ca(2+)</name>
        <dbReference type="ChEBI" id="CHEBI:29108"/>
    </ligand>
</feature>
<evidence type="ECO:0000256" key="1">
    <source>
        <dbReference type="ARBA" id="ARBA00004613"/>
    </source>
</evidence>
<dbReference type="AlphaFoldDB" id="A0AAV4N7G1"/>
<evidence type="ECO:0000256" key="5">
    <source>
        <dbReference type="PIRSR" id="PIRSR000865-1"/>
    </source>
</evidence>
<protein>
    <submittedName>
        <fullName evidence="10">Pancreatic triacylglycerol lipase</fullName>
    </submittedName>
</protein>
<dbReference type="PANTHER" id="PTHR11610:SF185">
    <property type="entry name" value="LD47264P"/>
    <property type="match status" value="1"/>
</dbReference>
<comment type="subcellular location">
    <subcellularLocation>
        <location evidence="1">Secreted</location>
    </subcellularLocation>
</comment>
<keyword evidence="4" id="KW-1015">Disulfide bond</keyword>
<dbReference type="Gene3D" id="3.40.50.1820">
    <property type="entry name" value="alpha/beta hydrolase"/>
    <property type="match status" value="1"/>
</dbReference>
<dbReference type="InterPro" id="IPR013818">
    <property type="entry name" value="Lipase"/>
</dbReference>
<evidence type="ECO:0000256" key="3">
    <source>
        <dbReference type="ARBA" id="ARBA00022525"/>
    </source>
</evidence>
<dbReference type="PRINTS" id="PR00823">
    <property type="entry name" value="PANCLIPASE"/>
</dbReference>
<keyword evidence="6" id="KW-0479">Metal-binding</keyword>
<evidence type="ECO:0000256" key="4">
    <source>
        <dbReference type="ARBA" id="ARBA00023157"/>
    </source>
</evidence>
<dbReference type="InterPro" id="IPR029058">
    <property type="entry name" value="AB_hydrolase_fold"/>
</dbReference>
<keyword evidence="6" id="KW-0106">Calcium</keyword>
<dbReference type="Proteomes" id="UP001054837">
    <property type="component" value="Unassembled WGS sequence"/>
</dbReference>
<dbReference type="PIRSF" id="PIRSF000865">
    <property type="entry name" value="Lipoprotein_lipase_LIPH"/>
    <property type="match status" value="1"/>
</dbReference>
<dbReference type="SUPFAM" id="SSF53474">
    <property type="entry name" value="alpha/beta-Hydrolases"/>
    <property type="match status" value="1"/>
</dbReference>
<dbReference type="PRINTS" id="PR00821">
    <property type="entry name" value="TAGLIPASE"/>
</dbReference>
<organism evidence="10 11">
    <name type="scientific">Caerostris darwini</name>
    <dbReference type="NCBI Taxonomy" id="1538125"/>
    <lineage>
        <taxon>Eukaryota</taxon>
        <taxon>Metazoa</taxon>
        <taxon>Ecdysozoa</taxon>
        <taxon>Arthropoda</taxon>
        <taxon>Chelicerata</taxon>
        <taxon>Arachnida</taxon>
        <taxon>Araneae</taxon>
        <taxon>Araneomorphae</taxon>
        <taxon>Entelegynae</taxon>
        <taxon>Araneoidea</taxon>
        <taxon>Araneidae</taxon>
        <taxon>Caerostris</taxon>
    </lineage>
</organism>
<dbReference type="InterPro" id="IPR016272">
    <property type="entry name" value="Lipase_LIPH"/>
</dbReference>
<evidence type="ECO:0000256" key="8">
    <source>
        <dbReference type="SAM" id="SignalP"/>
    </source>
</evidence>
<comment type="caution">
    <text evidence="10">The sequence shown here is derived from an EMBL/GenBank/DDBJ whole genome shotgun (WGS) entry which is preliminary data.</text>
</comment>
<keyword evidence="8" id="KW-0732">Signal</keyword>
<feature type="active site" description="Charge relay system" evidence="5">
    <location>
        <position position="229"/>
    </location>
</feature>
<dbReference type="GO" id="GO:0016042">
    <property type="term" value="P:lipid catabolic process"/>
    <property type="evidence" value="ECO:0007669"/>
    <property type="project" value="TreeGrafter"/>
</dbReference>
<feature type="domain" description="Lipase" evidence="9">
    <location>
        <begin position="55"/>
        <end position="390"/>
    </location>
</feature>
<feature type="binding site" evidence="6">
    <location>
        <position position="243"/>
    </location>
    <ligand>
        <name>Ca(2+)</name>
        <dbReference type="ChEBI" id="CHEBI:29108"/>
    </ligand>
</feature>